<gene>
    <name evidence="1" type="ORF">HNP60_001110</name>
</gene>
<sequence>MTFAANERVRALGDELARECTPPAALALAAKAQRLYDLLRHRERHFLRPVMADRAMAAMLSLFLAELKGVTLTPENLSLINLFNDDEKRGVVDSLILAGLVARTGENPERRTVGLTPLGSARMRSFISDYPDI</sequence>
<evidence type="ECO:0000313" key="1">
    <source>
        <dbReference type="EMBL" id="MBB5985136.1"/>
    </source>
</evidence>
<organism evidence="1 2">
    <name type="scientific">Sphingobium lignivorans</name>
    <dbReference type="NCBI Taxonomy" id="2735886"/>
    <lineage>
        <taxon>Bacteria</taxon>
        <taxon>Pseudomonadati</taxon>
        <taxon>Pseudomonadota</taxon>
        <taxon>Alphaproteobacteria</taxon>
        <taxon>Sphingomonadales</taxon>
        <taxon>Sphingomonadaceae</taxon>
        <taxon>Sphingobium</taxon>
    </lineage>
</organism>
<dbReference type="EMBL" id="JACHKA010000001">
    <property type="protein sequence ID" value="MBB5985136.1"/>
    <property type="molecule type" value="Genomic_DNA"/>
</dbReference>
<evidence type="ECO:0008006" key="3">
    <source>
        <dbReference type="Google" id="ProtNLM"/>
    </source>
</evidence>
<protein>
    <recommendedName>
        <fullName evidence="3">Transcriptional regulator</fullName>
    </recommendedName>
</protein>
<evidence type="ECO:0000313" key="2">
    <source>
        <dbReference type="Proteomes" id="UP001138540"/>
    </source>
</evidence>
<dbReference type="Proteomes" id="UP001138540">
    <property type="component" value="Unassembled WGS sequence"/>
</dbReference>
<accession>A0ABR6NCX8</accession>
<reference evidence="1 2" key="1">
    <citation type="submission" date="2020-08" db="EMBL/GenBank/DDBJ databases">
        <title>Exploring microbial biodiversity for novel pathways involved in the catabolism of aromatic compounds derived from lignin.</title>
        <authorList>
            <person name="Elkins J."/>
        </authorList>
    </citation>
    <scope>NUCLEOTIDE SEQUENCE [LARGE SCALE GENOMIC DNA]</scope>
    <source>
        <strain evidence="1 2">B1D3A</strain>
    </source>
</reference>
<proteinExistence type="predicted"/>
<keyword evidence="2" id="KW-1185">Reference proteome</keyword>
<comment type="caution">
    <text evidence="1">The sequence shown here is derived from an EMBL/GenBank/DDBJ whole genome shotgun (WGS) entry which is preliminary data.</text>
</comment>
<dbReference type="RefSeq" id="WP_184151129.1">
    <property type="nucleotide sequence ID" value="NZ_JACHKA010000001.1"/>
</dbReference>
<name>A0ABR6NCX8_9SPHN</name>